<dbReference type="InterPro" id="IPR006016">
    <property type="entry name" value="UspA"/>
</dbReference>
<gene>
    <name evidence="3" type="ORF">SAMN05421858_0036</name>
</gene>
<evidence type="ECO:0000313" key="3">
    <source>
        <dbReference type="EMBL" id="SIQ67387.1"/>
    </source>
</evidence>
<dbReference type="OrthoDB" id="312762at2157"/>
<name>A0A1N6UPA4_9EURY</name>
<dbReference type="InterPro" id="IPR014729">
    <property type="entry name" value="Rossmann-like_a/b/a_fold"/>
</dbReference>
<dbReference type="PANTHER" id="PTHR46268">
    <property type="entry name" value="STRESS RESPONSE PROTEIN NHAX"/>
    <property type="match status" value="1"/>
</dbReference>
<dbReference type="InterPro" id="IPR006015">
    <property type="entry name" value="Universal_stress_UspA"/>
</dbReference>
<dbReference type="CDD" id="cd00293">
    <property type="entry name" value="USP-like"/>
    <property type="match status" value="1"/>
</dbReference>
<reference evidence="4" key="1">
    <citation type="submission" date="2017-01" db="EMBL/GenBank/DDBJ databases">
        <authorList>
            <person name="Varghese N."/>
            <person name="Submissions S."/>
        </authorList>
    </citation>
    <scope>NUCLEOTIDE SEQUENCE [LARGE SCALE GENOMIC DNA]</scope>
    <source>
        <strain evidence="4">CGMCC 1.7737</strain>
    </source>
</reference>
<evidence type="ECO:0000256" key="1">
    <source>
        <dbReference type="ARBA" id="ARBA00008791"/>
    </source>
</evidence>
<protein>
    <submittedName>
        <fullName evidence="3">Nucleotide-binding universal stress protein, UspA family</fullName>
    </submittedName>
</protein>
<dbReference type="Pfam" id="PF00582">
    <property type="entry name" value="Usp"/>
    <property type="match status" value="1"/>
</dbReference>
<dbReference type="PANTHER" id="PTHR46268:SF6">
    <property type="entry name" value="UNIVERSAL STRESS PROTEIN UP12"/>
    <property type="match status" value="1"/>
</dbReference>
<dbReference type="EMBL" id="FTNO01000001">
    <property type="protein sequence ID" value="SIQ67387.1"/>
    <property type="molecule type" value="Genomic_DNA"/>
</dbReference>
<proteinExistence type="inferred from homology"/>
<comment type="similarity">
    <text evidence="1">Belongs to the universal stress protein A family.</text>
</comment>
<accession>A0A1N6UPA4</accession>
<dbReference type="Gene3D" id="3.40.50.620">
    <property type="entry name" value="HUPs"/>
    <property type="match status" value="1"/>
</dbReference>
<evidence type="ECO:0000313" key="4">
    <source>
        <dbReference type="Proteomes" id="UP000186914"/>
    </source>
</evidence>
<dbReference type="PRINTS" id="PR01438">
    <property type="entry name" value="UNVRSLSTRESS"/>
</dbReference>
<keyword evidence="4" id="KW-1185">Reference proteome</keyword>
<dbReference type="AlphaFoldDB" id="A0A1N6UPA4"/>
<dbReference type="SUPFAM" id="SSF52402">
    <property type="entry name" value="Adenine nucleotide alpha hydrolases-like"/>
    <property type="match status" value="1"/>
</dbReference>
<feature type="domain" description="UspA" evidence="2">
    <location>
        <begin position="9"/>
        <end position="150"/>
    </location>
</feature>
<sequence length="151" mass="16142">MTASPVEVNTVLVPVDGSDESVRAIEYAVAIAEKYDARVHALYVLGEEMTRAVETGAVEEDDVVVETESFIDSARDVADDAGVELSNSIALGFSTMRKLQHPGSAVLDCADEIDADFLVIPREPLSGEPGEVLEKAAEYVLLYASQPVLSV</sequence>
<dbReference type="Proteomes" id="UP000186914">
    <property type="component" value="Unassembled WGS sequence"/>
</dbReference>
<organism evidence="3 4">
    <name type="scientific">Haladaptatus litoreus</name>
    <dbReference type="NCBI Taxonomy" id="553468"/>
    <lineage>
        <taxon>Archaea</taxon>
        <taxon>Methanobacteriati</taxon>
        <taxon>Methanobacteriota</taxon>
        <taxon>Stenosarchaea group</taxon>
        <taxon>Halobacteria</taxon>
        <taxon>Halobacteriales</taxon>
        <taxon>Haladaptataceae</taxon>
        <taxon>Haladaptatus</taxon>
    </lineage>
</organism>
<evidence type="ECO:0000259" key="2">
    <source>
        <dbReference type="Pfam" id="PF00582"/>
    </source>
</evidence>
<dbReference type="RefSeq" id="WP_076426929.1">
    <property type="nucleotide sequence ID" value="NZ_FTNO01000001.1"/>
</dbReference>